<organism evidence="3 4">
    <name type="scientific">Parasediminibacterium paludis</name>
    <dbReference type="NCBI Taxonomy" id="908966"/>
    <lineage>
        <taxon>Bacteria</taxon>
        <taxon>Pseudomonadati</taxon>
        <taxon>Bacteroidota</taxon>
        <taxon>Chitinophagia</taxon>
        <taxon>Chitinophagales</taxon>
        <taxon>Chitinophagaceae</taxon>
        <taxon>Parasediminibacterium</taxon>
    </lineage>
</organism>
<keyword evidence="1" id="KW-0175">Coiled coil</keyword>
<protein>
    <submittedName>
        <fullName evidence="3">Helix-turn-helix domain-containing protein</fullName>
    </submittedName>
</protein>
<proteinExistence type="predicted"/>
<dbReference type="InterPro" id="IPR010982">
    <property type="entry name" value="Lambda_DNA-bd_dom_sf"/>
</dbReference>
<evidence type="ECO:0000259" key="2">
    <source>
        <dbReference type="PROSITE" id="PS50943"/>
    </source>
</evidence>
<dbReference type="SMART" id="SM00530">
    <property type="entry name" value="HTH_XRE"/>
    <property type="match status" value="1"/>
</dbReference>
<comment type="caution">
    <text evidence="3">The sequence shown here is derived from an EMBL/GenBank/DDBJ whole genome shotgun (WGS) entry which is preliminary data.</text>
</comment>
<evidence type="ECO:0000313" key="4">
    <source>
        <dbReference type="Proteomes" id="UP001595906"/>
    </source>
</evidence>
<dbReference type="RefSeq" id="WP_379011804.1">
    <property type="nucleotide sequence ID" value="NZ_JBHSDC010000002.1"/>
</dbReference>
<sequence>MLQINQNPRWISFSEELKKLNLRFPIAELSEAMGFSKSVVSQFVSGKKLPSENFLNKFYDVYGKKLDEIDRKKEAAIKPLDVLNLFREDGTLYKQLCQKCEEKDKEIIELKAQIQVLKDLLSAKK</sequence>
<dbReference type="InterPro" id="IPR001387">
    <property type="entry name" value="Cro/C1-type_HTH"/>
</dbReference>
<accession>A0ABV8PV74</accession>
<dbReference type="Gene3D" id="1.10.260.40">
    <property type="entry name" value="lambda repressor-like DNA-binding domains"/>
    <property type="match status" value="1"/>
</dbReference>
<evidence type="ECO:0000256" key="1">
    <source>
        <dbReference type="SAM" id="Coils"/>
    </source>
</evidence>
<feature type="domain" description="HTH cro/C1-type" evidence="2">
    <location>
        <begin position="27"/>
        <end position="69"/>
    </location>
</feature>
<name>A0ABV8PV74_9BACT</name>
<dbReference type="PROSITE" id="PS50943">
    <property type="entry name" value="HTH_CROC1"/>
    <property type="match status" value="1"/>
</dbReference>
<dbReference type="Proteomes" id="UP001595906">
    <property type="component" value="Unassembled WGS sequence"/>
</dbReference>
<evidence type="ECO:0000313" key="3">
    <source>
        <dbReference type="EMBL" id="MFC4230561.1"/>
    </source>
</evidence>
<dbReference type="SUPFAM" id="SSF47413">
    <property type="entry name" value="lambda repressor-like DNA-binding domains"/>
    <property type="match status" value="1"/>
</dbReference>
<feature type="coiled-coil region" evidence="1">
    <location>
        <begin position="93"/>
        <end position="120"/>
    </location>
</feature>
<dbReference type="EMBL" id="JBHSDC010000002">
    <property type="protein sequence ID" value="MFC4230561.1"/>
    <property type="molecule type" value="Genomic_DNA"/>
</dbReference>
<keyword evidence="4" id="KW-1185">Reference proteome</keyword>
<gene>
    <name evidence="3" type="ORF">ACFOW1_01575</name>
</gene>
<reference evidence="4" key="1">
    <citation type="journal article" date="2019" name="Int. J. Syst. Evol. Microbiol.">
        <title>The Global Catalogue of Microorganisms (GCM) 10K type strain sequencing project: providing services to taxonomists for standard genome sequencing and annotation.</title>
        <authorList>
            <consortium name="The Broad Institute Genomics Platform"/>
            <consortium name="The Broad Institute Genome Sequencing Center for Infectious Disease"/>
            <person name="Wu L."/>
            <person name="Ma J."/>
        </authorList>
    </citation>
    <scope>NUCLEOTIDE SEQUENCE [LARGE SCALE GENOMIC DNA]</scope>
    <source>
        <strain evidence="4">CECT 8010</strain>
    </source>
</reference>